<feature type="region of interest" description="Disordered" evidence="1">
    <location>
        <begin position="962"/>
        <end position="989"/>
    </location>
</feature>
<dbReference type="OrthoDB" id="9989775at2759"/>
<proteinExistence type="predicted"/>
<evidence type="ECO:0000256" key="1">
    <source>
        <dbReference type="SAM" id="MobiDB-lite"/>
    </source>
</evidence>
<feature type="compositionally biased region" description="Low complexity" evidence="1">
    <location>
        <begin position="281"/>
        <end position="290"/>
    </location>
</feature>
<gene>
    <name evidence="2" type="ORF">CANINC_004916</name>
</gene>
<feature type="compositionally biased region" description="Polar residues" evidence="1">
    <location>
        <begin position="970"/>
        <end position="980"/>
    </location>
</feature>
<protein>
    <submittedName>
        <fullName evidence="2">Uncharacterized protein</fullName>
    </submittedName>
</protein>
<accession>A0A4T0WW30</accession>
<sequence length="1298" mass="149208">MEGLNKNEKQYLSDLQEQLYPRLLEEFEQSNITNENAHLKIEQAIYQALTKCPMLETYKKDLLNAMARTFYGGYCQWSELDKRGSLKVGVFPKLEKLAYNSTSRFKHFKFLKRFPGIKLRRNFDTHIFKLIQDSFGPGEDGMFDLFTTRDGKKSYGLFSKLRKKSRMSKTAFERLPDLQKLPENSQLMADHIFCRFGYALVNNVIEEFFESKGQTFEGLLKNPFFGIGKHSEKKIHLERYEERQKNKSGLERADQMSAESTNHLTDDEIFIDVDSTDRNSDSSSVSTNSRDSVRINFSKNDNPEATKEGAGEEGAGEVAEEINGELDEAARENNQLNIVNEELPDFSPIAAPFQPDIESSDYFEIDQEYMESFLRNYSAYFGDDGSRAIYETCVKGVISYSSGDYILQRMTKLESYSSVRSYVKVLSQSWANVHSTKEIEYCPCMLTLYYKENKDLDECECGKPRSEANVFTYESIRSYIFAICLTNLDQILEVKKDAWNNRNQPMMNCFNDGLLYLESLKDELDENGNRSDNEPEVIWLNFGVMGDSVNIKSKTYLGVFPILFHLFDLPTNLRHKNSYTYIPMVAKTIKETPGFLFAQTEVLFDDLTDLHINGMLVSVNGKDYLIKVRILGIVGDQPAINWMTETQGTKATYPCSLCDVNVVNNKIPALRGHKHDSIETRRRNFSTITKLRVDDLLNSGKFLNGWKRKGDTEESTGRKKKTTEKKDWGIKADFMISRVLGDYMRFLTNDLMHVFNENVFPKGIFGVLGDTRYAKMDPAAFNKIIEACNKTLATLKGLGVFEEYKGDNKLFTKRMAKEGTKAIDSKRFGTAFNIFFLSLFDTEGDSQFSVEKVEVGDKESTNQRDQNIDVNSRVSSNLSVDVSSSDEDPLFGSSSVKSIFRKVTKTMNSGVDDDHFSDDEYDIIAEAVDRHGQFSDSGDSEEILAPPPPHNEAAVEIPNEQPVEPANEGSVDNESVTNSKTAKRRGRIPNSEILTDSDSFKELTMLMIELNTLLNLLQSIDVPKVHVNTTEDKQSRVKLWYMDLIERIQLFSEKDKCEFVDEIFKLPLHSVGHLADKWGDFGSFYDFNCMEMERGGKFIKNLVKPNGDVIRILNKRVPSSCFLKFLEMYIQKRHLNLEQYRHPVTVIANVIRAKQPQISKFREKFNDQTRVKIKLPSTLFTRGTEIRLKKGLKYAKYRNDRGDWRFIEITEIVYFQSDTNQIYLLEYTELNVIKTWYRPKGSKYSICVHSKLERVSDESKEMWLDDSCTLFGVVVLIDQDNTLFDSRPSFHDLIKFDD</sequence>
<evidence type="ECO:0000313" key="3">
    <source>
        <dbReference type="Proteomes" id="UP000307173"/>
    </source>
</evidence>
<feature type="compositionally biased region" description="Basic and acidic residues" evidence="1">
    <location>
        <begin position="301"/>
        <end position="310"/>
    </location>
</feature>
<feature type="compositionally biased region" description="Basic and acidic residues" evidence="1">
    <location>
        <begin position="242"/>
        <end position="254"/>
    </location>
</feature>
<comment type="caution">
    <text evidence="2">The sequence shown here is derived from an EMBL/GenBank/DDBJ whole genome shotgun (WGS) entry which is preliminary data.</text>
</comment>
<name>A0A4T0WW30_9ASCO</name>
<organism evidence="2 3">
    <name type="scientific">Pichia inconspicua</name>
    <dbReference type="NCBI Taxonomy" id="52247"/>
    <lineage>
        <taxon>Eukaryota</taxon>
        <taxon>Fungi</taxon>
        <taxon>Dikarya</taxon>
        <taxon>Ascomycota</taxon>
        <taxon>Saccharomycotina</taxon>
        <taxon>Pichiomycetes</taxon>
        <taxon>Pichiales</taxon>
        <taxon>Pichiaceae</taxon>
        <taxon>Pichia</taxon>
    </lineage>
</organism>
<reference evidence="2 3" key="1">
    <citation type="journal article" date="2019" name="Front. Genet.">
        <title>Whole-Genome Sequencing of the Opportunistic Yeast Pathogen Candida inconspicua Uncovers Its Hybrid Origin.</title>
        <authorList>
            <person name="Mixao V."/>
            <person name="Hansen A.P."/>
            <person name="Saus E."/>
            <person name="Boekhout T."/>
            <person name="Lass-Florl C."/>
            <person name="Gabaldon T."/>
        </authorList>
    </citation>
    <scope>NUCLEOTIDE SEQUENCE [LARGE SCALE GENOMIC DNA]</scope>
    <source>
        <strain evidence="2 3">CBS 180</strain>
    </source>
</reference>
<dbReference type="Proteomes" id="UP000307173">
    <property type="component" value="Unassembled WGS sequence"/>
</dbReference>
<dbReference type="EMBL" id="SELW01000677">
    <property type="protein sequence ID" value="TID13558.1"/>
    <property type="molecule type" value="Genomic_DNA"/>
</dbReference>
<feature type="region of interest" description="Disordered" evidence="1">
    <location>
        <begin position="242"/>
        <end position="317"/>
    </location>
</feature>
<keyword evidence="3" id="KW-1185">Reference proteome</keyword>
<evidence type="ECO:0000313" key="2">
    <source>
        <dbReference type="EMBL" id="TID13558.1"/>
    </source>
</evidence>